<evidence type="ECO:0000313" key="2">
    <source>
        <dbReference type="EMBL" id="TMU51015.1"/>
    </source>
</evidence>
<dbReference type="InterPro" id="IPR042095">
    <property type="entry name" value="SUMF_sf"/>
</dbReference>
<dbReference type="EMBL" id="VCNI01000003">
    <property type="protein sequence ID" value="TMU51015.1"/>
    <property type="molecule type" value="Genomic_DNA"/>
</dbReference>
<dbReference type="Gene3D" id="3.90.1580.10">
    <property type="entry name" value="paralog of FGE (formylglycine-generating enzyme)"/>
    <property type="match status" value="2"/>
</dbReference>
<dbReference type="SUPFAM" id="SSF56436">
    <property type="entry name" value="C-type lectin-like"/>
    <property type="match status" value="1"/>
</dbReference>
<evidence type="ECO:0000259" key="1">
    <source>
        <dbReference type="Pfam" id="PF03781"/>
    </source>
</evidence>
<dbReference type="RefSeq" id="WP_138838729.1">
    <property type="nucleotide sequence ID" value="NZ_VCNI01000003.1"/>
</dbReference>
<accession>A0ABY2WHG1</accession>
<dbReference type="InterPro" id="IPR051043">
    <property type="entry name" value="Sulfatase_Mod_Factor_Kinase"/>
</dbReference>
<dbReference type="Proteomes" id="UP000751614">
    <property type="component" value="Unassembled WGS sequence"/>
</dbReference>
<comment type="caution">
    <text evidence="2">The sequence shown here is derived from an EMBL/GenBank/DDBJ whole genome shotgun (WGS) entry which is preliminary data.</text>
</comment>
<reference evidence="2 3" key="1">
    <citation type="submission" date="2019-05" db="EMBL/GenBank/DDBJ databases">
        <title>Flagellimonas sp. AsT0115, sp. nov., isolated from a marine red algae, Asparagopsis taxiformis.</title>
        <authorList>
            <person name="Kim J."/>
            <person name="Jeong S.E."/>
            <person name="Jeon C.O."/>
        </authorList>
    </citation>
    <scope>NUCLEOTIDE SEQUENCE [LARGE SCALE GENOMIC DNA]</scope>
    <source>
        <strain evidence="2 3">AsT0115</strain>
    </source>
</reference>
<feature type="domain" description="Sulfatase-modifying factor enzyme-like" evidence="1">
    <location>
        <begin position="174"/>
        <end position="306"/>
    </location>
</feature>
<dbReference type="NCBIfam" id="TIGR03440">
    <property type="entry name" value="egtB_TIGR03440"/>
    <property type="match status" value="1"/>
</dbReference>
<dbReference type="PANTHER" id="PTHR23150:SF36">
    <property type="entry name" value="HERCYNINE OXYGENASE"/>
    <property type="match status" value="1"/>
</dbReference>
<dbReference type="InterPro" id="IPR017806">
    <property type="entry name" value="EgtB"/>
</dbReference>
<proteinExistence type="predicted"/>
<dbReference type="InterPro" id="IPR016187">
    <property type="entry name" value="CTDL_fold"/>
</dbReference>
<dbReference type="PANTHER" id="PTHR23150">
    <property type="entry name" value="SULFATASE MODIFYING FACTOR 1, 2"/>
    <property type="match status" value="1"/>
</dbReference>
<protein>
    <submittedName>
        <fullName evidence="2">Ergothioneine biosynthesis protein EgtB</fullName>
    </submittedName>
</protein>
<gene>
    <name evidence="2" type="ORF">FGG15_17485</name>
</gene>
<name>A0ABY2WHG1_9FLAO</name>
<dbReference type="InterPro" id="IPR005532">
    <property type="entry name" value="SUMF_dom"/>
</dbReference>
<organism evidence="2 3">
    <name type="scientific">Flagellimonas algicola</name>
    <dbReference type="NCBI Taxonomy" id="2583815"/>
    <lineage>
        <taxon>Bacteria</taxon>
        <taxon>Pseudomonadati</taxon>
        <taxon>Bacteroidota</taxon>
        <taxon>Flavobacteriia</taxon>
        <taxon>Flavobacteriales</taxon>
        <taxon>Flavobacteriaceae</taxon>
        <taxon>Flagellimonas</taxon>
    </lineage>
</organism>
<keyword evidence="3" id="KW-1185">Reference proteome</keyword>
<dbReference type="Pfam" id="PF03781">
    <property type="entry name" value="FGE-sulfatase"/>
    <property type="match status" value="1"/>
</dbReference>
<sequence>MILTDSLLDFFLETRKASEAICEPLEIEDYVVQPVVDVSPPKWHLGHTTWFFEEFILKPHAKSYQEFDSDFSFVFNSYYETVGKRVVRSDRGNLSRPSVKKVYAYREYVTEGIKEFFGHAQTQELNDLLEIGIHHEKQHQELLLTDIKFILGNNPLLPVYSTKFADHPVETHQQDWVSMEEGIYEIGHDSNAFCYDNELGRHKVYLQPYEISNKLVTNGEFIKFIEAGAYQRFDLWHAEGWDWVNQQDVKAPLYWHQIDGAWWHYTATGLQKVNEAAPVTHISYFESFAYAQWKGMRLPTEFEWEAGQAFFPWGKRWEWTESAYLPYPNYQKADGALGEYNGKFMVNQKVLRGSSIATPSKHTRHTYRNFFHPQLRWQFTGLRLVK</sequence>
<evidence type="ECO:0000313" key="3">
    <source>
        <dbReference type="Proteomes" id="UP000751614"/>
    </source>
</evidence>